<dbReference type="EMBL" id="LGTO01000007">
    <property type="protein sequence ID" value="KNE19097.1"/>
    <property type="molecule type" value="Genomic_DNA"/>
</dbReference>
<evidence type="ECO:0000256" key="7">
    <source>
        <dbReference type="ARBA" id="ARBA00048496"/>
    </source>
</evidence>
<evidence type="ECO:0000313" key="11">
    <source>
        <dbReference type="Proteomes" id="UP000036780"/>
    </source>
</evidence>
<dbReference type="EC" id="3.5.1.9" evidence="9"/>
<feature type="binding site" evidence="9">
    <location>
        <position position="18"/>
    </location>
    <ligand>
        <name>substrate</name>
    </ligand>
</feature>
<dbReference type="GO" id="GO:0004061">
    <property type="term" value="F:arylformamidase activity"/>
    <property type="evidence" value="ECO:0007669"/>
    <property type="project" value="UniProtKB-UniRule"/>
</dbReference>
<feature type="binding site" evidence="9">
    <location>
        <position position="172"/>
    </location>
    <ligand>
        <name>Zn(2+)</name>
        <dbReference type="ChEBI" id="CHEBI:29105"/>
        <label>2</label>
    </ligand>
</feature>
<dbReference type="OrthoDB" id="9796085at2"/>
<feature type="binding site" evidence="9">
    <location>
        <position position="54"/>
    </location>
    <ligand>
        <name>Zn(2+)</name>
        <dbReference type="ChEBI" id="CHEBI:29105"/>
        <label>2</label>
    </ligand>
</feature>
<feature type="binding site" evidence="9">
    <location>
        <position position="54"/>
    </location>
    <ligand>
        <name>Zn(2+)</name>
        <dbReference type="ChEBI" id="CHEBI:29105"/>
        <label>1</label>
    </ligand>
</feature>
<dbReference type="HAMAP" id="MF_01969">
    <property type="entry name" value="KynB"/>
    <property type="match status" value="1"/>
</dbReference>
<dbReference type="FunFam" id="3.50.30.50:FF:000001">
    <property type="entry name" value="Kynurenine formamidase"/>
    <property type="match status" value="1"/>
</dbReference>
<dbReference type="InterPro" id="IPR037175">
    <property type="entry name" value="KFase_sf"/>
</dbReference>
<feature type="binding site" evidence="9">
    <location>
        <position position="52"/>
    </location>
    <ligand>
        <name>Zn(2+)</name>
        <dbReference type="ChEBI" id="CHEBI:29105"/>
        <label>1</label>
    </ligand>
</feature>
<dbReference type="Pfam" id="PF04199">
    <property type="entry name" value="Cyclase"/>
    <property type="match status" value="1"/>
</dbReference>
<keyword evidence="11" id="KW-1185">Reference proteome</keyword>
<feature type="active site" description="Proton donor/acceptor" evidence="9">
    <location>
        <position position="58"/>
    </location>
</feature>
<gene>
    <name evidence="9" type="primary">kynB</name>
    <name evidence="10" type="ORF">AFK71_11120</name>
</gene>
<dbReference type="PANTHER" id="PTHR31118:SF32">
    <property type="entry name" value="KYNURENINE FORMAMIDASE"/>
    <property type="match status" value="1"/>
</dbReference>
<proteinExistence type="inferred from homology"/>
<dbReference type="InterPro" id="IPR017484">
    <property type="entry name" value="Kynurenine_formamidase_bac"/>
</dbReference>
<dbReference type="GeneID" id="66872124"/>
<comment type="function">
    <text evidence="1 9">Catalyzes the hydrolysis of N-formyl-L-kynurenine to L-kynurenine, the second step in the kynurenine pathway of tryptophan degradation.</text>
</comment>
<evidence type="ECO:0000256" key="4">
    <source>
        <dbReference type="ARBA" id="ARBA00022801"/>
    </source>
</evidence>
<dbReference type="AlphaFoldDB" id="A0A0L0QKI6"/>
<dbReference type="SUPFAM" id="SSF102198">
    <property type="entry name" value="Putative cyclase"/>
    <property type="match status" value="1"/>
</dbReference>
<evidence type="ECO:0000256" key="3">
    <source>
        <dbReference type="ARBA" id="ARBA00022723"/>
    </source>
</evidence>
<keyword evidence="5 9" id="KW-0862">Zinc</keyword>
<keyword evidence="6 9" id="KW-0823">Tryptophan catabolism</keyword>
<dbReference type="Gene3D" id="3.50.30.50">
    <property type="entry name" value="Putative cyclase"/>
    <property type="match status" value="1"/>
</dbReference>
<dbReference type="GO" id="GO:0004328">
    <property type="term" value="F:formamidase activity"/>
    <property type="evidence" value="ECO:0007669"/>
    <property type="project" value="InterPro"/>
</dbReference>
<evidence type="ECO:0000256" key="5">
    <source>
        <dbReference type="ARBA" id="ARBA00022833"/>
    </source>
</evidence>
<sequence length="217" mass="23782">MTDWIDISQPLSPQIAHWPGDTPFQYRLTASIEETKSVNIGNIHTSLHIGTHIDAPYHFSATGKTVDQLPIEPYIGRAVVIDVSHTKTINAQVLSAMDWPSNTKRILLHTSLENQPDRFPAKLPYLDPDIAPFLQAKGVHLLGVDMPSVDAPDSKDLATHHALAAHGIYILENVMLDTVPAGEYELIALPLPIQGADGSPVRAVIRPIRKGSMSNDR</sequence>
<reference evidence="11" key="1">
    <citation type="submission" date="2015-07" db="EMBL/GenBank/DDBJ databases">
        <title>Fjat-10053 dsm26.</title>
        <authorList>
            <person name="Liu B."/>
            <person name="Wang J."/>
            <person name="Zhu Y."/>
            <person name="Liu G."/>
            <person name="Chen Q."/>
            <person name="Chen Z."/>
            <person name="Lan J."/>
            <person name="Che J."/>
            <person name="Ge C."/>
            <person name="Shi H."/>
            <person name="Pan Z."/>
            <person name="Liu X."/>
        </authorList>
    </citation>
    <scope>NUCLEOTIDE SEQUENCE [LARGE SCALE GENOMIC DNA]</scope>
    <source>
        <strain evidence="11">DSM 26</strain>
    </source>
</reference>
<dbReference type="Proteomes" id="UP000036780">
    <property type="component" value="Unassembled WGS sequence"/>
</dbReference>
<dbReference type="RefSeq" id="WP_050351601.1">
    <property type="nucleotide sequence ID" value="NZ_BOSN01000006.1"/>
</dbReference>
<feature type="binding site" evidence="9">
    <location>
        <position position="172"/>
    </location>
    <ligand>
        <name>Zn(2+)</name>
        <dbReference type="ChEBI" id="CHEBI:29105"/>
        <label>1</label>
    </ligand>
</feature>
<keyword evidence="4 9" id="KW-0378">Hydrolase</keyword>
<dbReference type="InterPro" id="IPR007325">
    <property type="entry name" value="KFase/CYL"/>
</dbReference>
<feature type="binding site" evidence="9">
    <location>
        <position position="48"/>
    </location>
    <ligand>
        <name>Zn(2+)</name>
        <dbReference type="ChEBI" id="CHEBI:29105"/>
        <label>1</label>
    </ligand>
</feature>
<dbReference type="PATRIC" id="fig|1473.5.peg.753"/>
<name>A0A0L0QKI6_VIRPA</name>
<dbReference type="PANTHER" id="PTHR31118">
    <property type="entry name" value="CYCLASE-LIKE PROTEIN 2"/>
    <property type="match status" value="1"/>
</dbReference>
<evidence type="ECO:0000256" key="9">
    <source>
        <dbReference type="HAMAP-Rule" id="MF_01969"/>
    </source>
</evidence>
<evidence type="ECO:0000256" key="6">
    <source>
        <dbReference type="ARBA" id="ARBA00023079"/>
    </source>
</evidence>
<protein>
    <recommendedName>
        <fullName evidence="9">Kynurenine formamidase</fullName>
        <shortName evidence="9">KFA</shortName>
        <shortName evidence="9">KFase</shortName>
        <ecNumber evidence="9">3.5.1.9</ecNumber>
    </recommendedName>
    <alternativeName>
        <fullName evidence="9">Arylformamidase</fullName>
    </alternativeName>
    <alternativeName>
        <fullName evidence="9">N-formylkynurenine formamidase</fullName>
        <shortName evidence="9">FKF</shortName>
    </alternativeName>
</protein>
<comment type="pathway">
    <text evidence="8 9">Amino-acid degradation; L-tryptophan degradation via kynurenine pathway; L-kynurenine from L-tryptophan: step 2/2.</text>
</comment>
<feature type="binding site" evidence="9">
    <location>
        <position position="160"/>
    </location>
    <ligand>
        <name>Zn(2+)</name>
        <dbReference type="ChEBI" id="CHEBI:29105"/>
        <label>2</label>
    </ligand>
</feature>
<organism evidence="10 11">
    <name type="scientific">Virgibacillus pantothenticus</name>
    <dbReference type="NCBI Taxonomy" id="1473"/>
    <lineage>
        <taxon>Bacteria</taxon>
        <taxon>Bacillati</taxon>
        <taxon>Bacillota</taxon>
        <taxon>Bacilli</taxon>
        <taxon>Bacillales</taxon>
        <taxon>Bacillaceae</taxon>
        <taxon>Virgibacillus</taxon>
    </lineage>
</organism>
<comment type="catalytic activity">
    <reaction evidence="7 9">
        <text>N-formyl-L-kynurenine + H2O = L-kynurenine + formate + H(+)</text>
        <dbReference type="Rhea" id="RHEA:13009"/>
        <dbReference type="ChEBI" id="CHEBI:15377"/>
        <dbReference type="ChEBI" id="CHEBI:15378"/>
        <dbReference type="ChEBI" id="CHEBI:15740"/>
        <dbReference type="ChEBI" id="CHEBI:57959"/>
        <dbReference type="ChEBI" id="CHEBI:58629"/>
        <dbReference type="EC" id="3.5.1.9"/>
    </reaction>
</comment>
<keyword evidence="3 9" id="KW-0479">Metal-binding</keyword>
<dbReference type="GO" id="GO:0019441">
    <property type="term" value="P:L-tryptophan catabolic process to kynurenine"/>
    <property type="evidence" value="ECO:0007669"/>
    <property type="project" value="UniProtKB-UniRule"/>
</dbReference>
<evidence type="ECO:0000256" key="8">
    <source>
        <dbReference type="ARBA" id="ARBA00060547"/>
    </source>
</evidence>
<comment type="cofactor">
    <cofactor evidence="9">
        <name>Zn(2+)</name>
        <dbReference type="ChEBI" id="CHEBI:29105"/>
    </cofactor>
    <text evidence="9">Binds 2 zinc ions per subunit.</text>
</comment>
<comment type="subunit">
    <text evidence="2 9">Homodimer.</text>
</comment>
<dbReference type="GO" id="GO:0008270">
    <property type="term" value="F:zinc ion binding"/>
    <property type="evidence" value="ECO:0007669"/>
    <property type="project" value="UniProtKB-UniRule"/>
</dbReference>
<dbReference type="NCBIfam" id="TIGR03035">
    <property type="entry name" value="trp_arylform"/>
    <property type="match status" value="1"/>
</dbReference>
<comment type="caution">
    <text evidence="10">The sequence shown here is derived from an EMBL/GenBank/DDBJ whole genome shotgun (WGS) entry which is preliminary data.</text>
</comment>
<evidence type="ECO:0000313" key="10">
    <source>
        <dbReference type="EMBL" id="KNE19097.1"/>
    </source>
</evidence>
<evidence type="ECO:0000256" key="2">
    <source>
        <dbReference type="ARBA" id="ARBA00011738"/>
    </source>
</evidence>
<accession>A0A0L0QKI6</accession>
<comment type="similarity">
    <text evidence="9">Belongs to the Cyclase 1 superfamily. KynB family.</text>
</comment>
<evidence type="ECO:0000256" key="1">
    <source>
        <dbReference type="ARBA" id="ARBA00002204"/>
    </source>
</evidence>
<dbReference type="UniPathway" id="UPA00333">
    <property type="reaction ID" value="UER00454"/>
</dbReference>